<dbReference type="PROSITE" id="PS50042">
    <property type="entry name" value="CNMP_BINDING_3"/>
    <property type="match status" value="1"/>
</dbReference>
<dbReference type="Gene3D" id="1.10.287.630">
    <property type="entry name" value="Helix hairpin bin"/>
    <property type="match status" value="1"/>
</dbReference>
<organism evidence="3">
    <name type="scientific">Florenciella parvula</name>
    <dbReference type="NCBI Taxonomy" id="236787"/>
    <lineage>
        <taxon>Eukaryota</taxon>
        <taxon>Sar</taxon>
        <taxon>Stramenopiles</taxon>
        <taxon>Ochrophyta</taxon>
        <taxon>Dictyochophyceae</taxon>
        <taxon>Florenciellales</taxon>
        <taxon>Florenciella</taxon>
    </lineage>
</organism>
<dbReference type="Gene3D" id="2.60.120.10">
    <property type="entry name" value="Jelly Rolls"/>
    <property type="match status" value="1"/>
</dbReference>
<dbReference type="GO" id="GO:0035725">
    <property type="term" value="P:sodium ion transmembrane transport"/>
    <property type="evidence" value="ECO:0007669"/>
    <property type="project" value="TreeGrafter"/>
</dbReference>
<dbReference type="GO" id="GO:0003254">
    <property type="term" value="P:regulation of membrane depolarization"/>
    <property type="evidence" value="ECO:0007669"/>
    <property type="project" value="TreeGrafter"/>
</dbReference>
<protein>
    <recommendedName>
        <fullName evidence="2">Cyclic nucleotide-binding domain-containing protein</fullName>
    </recommendedName>
</protein>
<dbReference type="AlphaFoldDB" id="A0A7S2CR32"/>
<name>A0A7S2CR32_9STRA</name>
<dbReference type="EMBL" id="HBGT01024492">
    <property type="protein sequence ID" value="CAD9432425.1"/>
    <property type="molecule type" value="Transcribed_RNA"/>
</dbReference>
<dbReference type="SMART" id="SM00100">
    <property type="entry name" value="cNMP"/>
    <property type="match status" value="1"/>
</dbReference>
<dbReference type="CDD" id="cd00038">
    <property type="entry name" value="CAP_ED"/>
    <property type="match status" value="1"/>
</dbReference>
<dbReference type="SUPFAM" id="SSF51206">
    <property type="entry name" value="cAMP-binding domain-like"/>
    <property type="match status" value="1"/>
</dbReference>
<reference evidence="3" key="1">
    <citation type="submission" date="2021-01" db="EMBL/GenBank/DDBJ databases">
        <authorList>
            <person name="Corre E."/>
            <person name="Pelletier E."/>
            <person name="Niang G."/>
            <person name="Scheremetjew M."/>
            <person name="Finn R."/>
            <person name="Kale V."/>
            <person name="Holt S."/>
            <person name="Cochrane G."/>
            <person name="Meng A."/>
            <person name="Brown T."/>
            <person name="Cohen L."/>
        </authorList>
    </citation>
    <scope>NUCLEOTIDE SEQUENCE</scope>
    <source>
        <strain evidence="3">RCC1693</strain>
    </source>
</reference>
<dbReference type="InterPro" id="IPR014710">
    <property type="entry name" value="RmlC-like_jellyroll"/>
</dbReference>
<dbReference type="PANTHER" id="PTHR45689:SF5">
    <property type="entry name" value="I[[H]] CHANNEL, ISOFORM E"/>
    <property type="match status" value="1"/>
</dbReference>
<dbReference type="GO" id="GO:0005249">
    <property type="term" value="F:voltage-gated potassium channel activity"/>
    <property type="evidence" value="ECO:0007669"/>
    <property type="project" value="TreeGrafter"/>
</dbReference>
<dbReference type="InterPro" id="IPR018490">
    <property type="entry name" value="cNMP-bd_dom_sf"/>
</dbReference>
<feature type="region of interest" description="Disordered" evidence="1">
    <location>
        <begin position="327"/>
        <end position="456"/>
    </location>
</feature>
<gene>
    <name evidence="3" type="ORF">FPAR1323_LOCUS12724</name>
</gene>
<feature type="compositionally biased region" description="Low complexity" evidence="1">
    <location>
        <begin position="383"/>
        <end position="396"/>
    </location>
</feature>
<evidence type="ECO:0000256" key="1">
    <source>
        <dbReference type="SAM" id="MobiDB-lite"/>
    </source>
</evidence>
<dbReference type="InterPro" id="IPR051413">
    <property type="entry name" value="K/Na_HCN_channel"/>
</dbReference>
<sequence length="456" mass="50939">MIGLGFEIPPLVNTSCITPDFWCTVEHWMSLACLYVGAGFYALLISNVSFIVQNISRGKINLREMVISVNEYMRAKHIPAPIREKVRSFFKIKFGATGGKLYDEAEILSELTPNLREEIIYYNQRELFQLVPLFKRGPSSFSHKLAPRLKGRVHFAAEFIFEEESHGDEIFFISSGICEIISCYSETVFKLIADGYYFGDVGCLMQCPRTAGVRAKVSTTLYSLSREDLDCVLDDHPHMHKYMILIAQRRRLRLAFLNPENGMTTLNAESMRDDEDSRTEYFAKVQSMQAQEALVENEATRIGKQRSTLVGLRETFKNGISAKKFSGIAGSDGVKENGEATDAEPAEPASPTFGRMGNLGNLWTRSRSSRGAGLNLKNSLSPTNRTNRTNGTNGTNAGSQVRPVFDGRNNGQRNDPKGLRKGLVKAQSQRPTRNPDAASTLSRRESFRKRSASDGL</sequence>
<dbReference type="GO" id="GO:0098855">
    <property type="term" value="C:HCN channel complex"/>
    <property type="evidence" value="ECO:0007669"/>
    <property type="project" value="TreeGrafter"/>
</dbReference>
<proteinExistence type="predicted"/>
<evidence type="ECO:0000313" key="3">
    <source>
        <dbReference type="EMBL" id="CAD9432425.1"/>
    </source>
</evidence>
<dbReference type="Pfam" id="PF00027">
    <property type="entry name" value="cNMP_binding"/>
    <property type="match status" value="1"/>
</dbReference>
<evidence type="ECO:0000259" key="2">
    <source>
        <dbReference type="PROSITE" id="PS50042"/>
    </source>
</evidence>
<feature type="compositionally biased region" description="Polar residues" evidence="1">
    <location>
        <begin position="426"/>
        <end position="441"/>
    </location>
</feature>
<feature type="domain" description="Cyclic nucleotide-binding" evidence="2">
    <location>
        <begin position="133"/>
        <end position="250"/>
    </location>
</feature>
<dbReference type="PANTHER" id="PTHR45689">
    <property type="entry name" value="I[[H]] CHANNEL, ISOFORM E"/>
    <property type="match status" value="1"/>
</dbReference>
<accession>A0A7S2CR32</accession>
<dbReference type="InterPro" id="IPR000595">
    <property type="entry name" value="cNMP-bd_dom"/>
</dbReference>